<dbReference type="GO" id="GO:0000976">
    <property type="term" value="F:transcription cis-regulatory region binding"/>
    <property type="evidence" value="ECO:0007669"/>
    <property type="project" value="TreeGrafter"/>
</dbReference>
<proteinExistence type="predicted"/>
<dbReference type="RefSeq" id="WP_212683257.1">
    <property type="nucleotide sequence ID" value="NZ_JAGSPM010000002.1"/>
</dbReference>
<dbReference type="InterPro" id="IPR001647">
    <property type="entry name" value="HTH_TetR"/>
</dbReference>
<dbReference type="PANTHER" id="PTHR30055">
    <property type="entry name" value="HTH-TYPE TRANSCRIPTIONAL REGULATOR RUTR"/>
    <property type="match status" value="1"/>
</dbReference>
<dbReference type="InterPro" id="IPR036271">
    <property type="entry name" value="Tet_transcr_reg_TetR-rel_C_sf"/>
</dbReference>
<name>A0A941DD37_9BURK</name>
<keyword evidence="3" id="KW-0804">Transcription</keyword>
<dbReference type="EMBL" id="JAGSPM010000002">
    <property type="protein sequence ID" value="MBR7745901.1"/>
    <property type="molecule type" value="Genomic_DNA"/>
</dbReference>
<dbReference type="InterPro" id="IPR050109">
    <property type="entry name" value="HTH-type_TetR-like_transc_reg"/>
</dbReference>
<evidence type="ECO:0000259" key="5">
    <source>
        <dbReference type="PROSITE" id="PS50977"/>
    </source>
</evidence>
<dbReference type="Proteomes" id="UP000680158">
    <property type="component" value="Unassembled WGS sequence"/>
</dbReference>
<evidence type="ECO:0000256" key="2">
    <source>
        <dbReference type="ARBA" id="ARBA00023125"/>
    </source>
</evidence>
<dbReference type="InterPro" id="IPR009057">
    <property type="entry name" value="Homeodomain-like_sf"/>
</dbReference>
<evidence type="ECO:0000313" key="6">
    <source>
        <dbReference type="EMBL" id="MBR7745901.1"/>
    </source>
</evidence>
<dbReference type="GO" id="GO:0003700">
    <property type="term" value="F:DNA-binding transcription factor activity"/>
    <property type="evidence" value="ECO:0007669"/>
    <property type="project" value="TreeGrafter"/>
</dbReference>
<evidence type="ECO:0000256" key="3">
    <source>
        <dbReference type="ARBA" id="ARBA00023163"/>
    </source>
</evidence>
<evidence type="ECO:0000256" key="4">
    <source>
        <dbReference type="PROSITE-ProRule" id="PRU00335"/>
    </source>
</evidence>
<keyword evidence="1" id="KW-0805">Transcription regulation</keyword>
<protein>
    <submittedName>
        <fullName evidence="6">TetR/AcrR family transcriptional regulator</fullName>
    </submittedName>
</protein>
<accession>A0A941DD37</accession>
<keyword evidence="7" id="KW-1185">Reference proteome</keyword>
<dbReference type="PROSITE" id="PS50977">
    <property type="entry name" value="HTH_TETR_2"/>
    <property type="match status" value="1"/>
</dbReference>
<evidence type="ECO:0000313" key="7">
    <source>
        <dbReference type="Proteomes" id="UP000680158"/>
    </source>
</evidence>
<gene>
    <name evidence="6" type="ORF">KDM92_04860</name>
</gene>
<feature type="DNA-binding region" description="H-T-H motif" evidence="4">
    <location>
        <begin position="40"/>
        <end position="59"/>
    </location>
</feature>
<organism evidence="6 7">
    <name type="scientific">Undibacterium baiyunense</name>
    <dbReference type="NCBI Taxonomy" id="2828731"/>
    <lineage>
        <taxon>Bacteria</taxon>
        <taxon>Pseudomonadati</taxon>
        <taxon>Pseudomonadota</taxon>
        <taxon>Betaproteobacteria</taxon>
        <taxon>Burkholderiales</taxon>
        <taxon>Oxalobacteraceae</taxon>
        <taxon>Undibacterium</taxon>
    </lineage>
</organism>
<dbReference type="Gene3D" id="1.10.357.10">
    <property type="entry name" value="Tetracycline Repressor, domain 2"/>
    <property type="match status" value="1"/>
</dbReference>
<evidence type="ECO:0000256" key="1">
    <source>
        <dbReference type="ARBA" id="ARBA00023015"/>
    </source>
</evidence>
<dbReference type="AlphaFoldDB" id="A0A941DD37"/>
<dbReference type="SUPFAM" id="SSF48498">
    <property type="entry name" value="Tetracyclin repressor-like, C-terminal domain"/>
    <property type="match status" value="1"/>
</dbReference>
<keyword evidence="2 4" id="KW-0238">DNA-binding</keyword>
<comment type="caution">
    <text evidence="6">The sequence shown here is derived from an EMBL/GenBank/DDBJ whole genome shotgun (WGS) entry which is preliminary data.</text>
</comment>
<reference evidence="6 7" key="1">
    <citation type="submission" date="2021-04" db="EMBL/GenBank/DDBJ databases">
        <title>novel species isolated from subtropical streams in China.</title>
        <authorList>
            <person name="Lu H."/>
        </authorList>
    </citation>
    <scope>NUCLEOTIDE SEQUENCE [LARGE SCALE GENOMIC DNA]</scope>
    <source>
        <strain evidence="6 7">BYS107W</strain>
    </source>
</reference>
<feature type="domain" description="HTH tetR-type" evidence="5">
    <location>
        <begin position="17"/>
        <end position="77"/>
    </location>
</feature>
<sequence>MTDPIAIKGKRRQRKREQTASHLAATAFRLFERHGYSMVSMELIADEADVAKATLYNYFPVKEALLAHCFREDIAAGMLERAATLAAFKTFESRMNYLLRESAVWHSARKAYLPHYLRYLTSQARYGEETPCEGNANSGSRQILTLMFETGQQSGEVDTRQTAAQIAWHFEYLLFGAISAWLNDPSVDLTQRFLATFDLAMHGIANTPRTKPRTSSVTGAKNDD</sequence>
<dbReference type="SUPFAM" id="SSF46689">
    <property type="entry name" value="Homeodomain-like"/>
    <property type="match status" value="1"/>
</dbReference>
<dbReference type="Pfam" id="PF00440">
    <property type="entry name" value="TetR_N"/>
    <property type="match status" value="1"/>
</dbReference>
<dbReference type="PRINTS" id="PR00455">
    <property type="entry name" value="HTHTETR"/>
</dbReference>
<dbReference type="PANTHER" id="PTHR30055:SF234">
    <property type="entry name" value="HTH-TYPE TRANSCRIPTIONAL REGULATOR BETI"/>
    <property type="match status" value="1"/>
</dbReference>